<evidence type="ECO:0000259" key="20">
    <source>
        <dbReference type="Pfam" id="PF13614"/>
    </source>
</evidence>
<protein>
    <recommendedName>
        <fullName evidence="4">non-specific protein-tyrosine kinase</fullName>
        <ecNumber evidence="4">2.7.10.2</ecNumber>
    </recommendedName>
</protein>
<dbReference type="GO" id="GO:0005886">
    <property type="term" value="C:plasma membrane"/>
    <property type="evidence" value="ECO:0007669"/>
    <property type="project" value="UniProtKB-SubCell"/>
</dbReference>
<dbReference type="InterPro" id="IPR027417">
    <property type="entry name" value="P-loop_NTPase"/>
</dbReference>
<comment type="subcellular location">
    <subcellularLocation>
        <location evidence="1">Cell inner membrane</location>
        <topology evidence="1">Multi-pass membrane protein</topology>
    </subcellularLocation>
</comment>
<evidence type="ECO:0000313" key="21">
    <source>
        <dbReference type="EMBL" id="MBP0484476.1"/>
    </source>
</evidence>
<dbReference type="Pfam" id="PF02706">
    <property type="entry name" value="Wzz"/>
    <property type="match status" value="1"/>
</dbReference>
<dbReference type="GO" id="GO:0005524">
    <property type="term" value="F:ATP binding"/>
    <property type="evidence" value="ECO:0007669"/>
    <property type="project" value="UniProtKB-KW"/>
</dbReference>
<evidence type="ECO:0000256" key="8">
    <source>
        <dbReference type="ARBA" id="ARBA00022692"/>
    </source>
</evidence>
<dbReference type="PANTHER" id="PTHR32309">
    <property type="entry name" value="TYROSINE-PROTEIN KINASE"/>
    <property type="match status" value="1"/>
</dbReference>
<comment type="caution">
    <text evidence="21">The sequence shown here is derived from an EMBL/GenBank/DDBJ whole genome shotgun (WGS) entry which is preliminary data.</text>
</comment>
<dbReference type="EC" id="2.7.10.2" evidence="4"/>
<keyword evidence="11" id="KW-0067">ATP-binding</keyword>
<dbReference type="InterPro" id="IPR025669">
    <property type="entry name" value="AAA_dom"/>
</dbReference>
<keyword evidence="22" id="KW-1185">Reference proteome</keyword>
<dbReference type="Gene3D" id="3.40.50.300">
    <property type="entry name" value="P-loop containing nucleotide triphosphate hydrolases"/>
    <property type="match status" value="1"/>
</dbReference>
<evidence type="ECO:0000256" key="3">
    <source>
        <dbReference type="ARBA" id="ARBA00008883"/>
    </source>
</evidence>
<accession>A0A940S2V8</accession>
<evidence type="ECO:0000313" key="22">
    <source>
        <dbReference type="Proteomes" id="UP000675940"/>
    </source>
</evidence>
<dbReference type="Proteomes" id="UP000675940">
    <property type="component" value="Unassembled WGS sequence"/>
</dbReference>
<comment type="similarity">
    <text evidence="3">Belongs to the etk/wzc family.</text>
</comment>
<keyword evidence="16" id="KW-0175">Coiled coil</keyword>
<keyword evidence="8 18" id="KW-0812">Transmembrane</keyword>
<evidence type="ECO:0000256" key="16">
    <source>
        <dbReference type="SAM" id="Coils"/>
    </source>
</evidence>
<keyword evidence="5" id="KW-1003">Cell membrane</keyword>
<keyword evidence="14" id="KW-0829">Tyrosine-protein kinase</keyword>
<dbReference type="InterPro" id="IPR050445">
    <property type="entry name" value="Bact_polysacc_biosynth/exp"/>
</dbReference>
<evidence type="ECO:0000256" key="6">
    <source>
        <dbReference type="ARBA" id="ARBA00022519"/>
    </source>
</evidence>
<keyword evidence="10" id="KW-0418">Kinase</keyword>
<keyword evidence="7 21" id="KW-0808">Transferase</keyword>
<evidence type="ECO:0000256" key="15">
    <source>
        <dbReference type="ARBA" id="ARBA00051245"/>
    </source>
</evidence>
<dbReference type="RefSeq" id="WP_209362885.1">
    <property type="nucleotide sequence ID" value="NZ_JAGISH010000013.1"/>
</dbReference>
<keyword evidence="12 18" id="KW-1133">Transmembrane helix</keyword>
<gene>
    <name evidence="21" type="ORF">J5474_18555</name>
</gene>
<name>A0A940S2V8_9RHOB</name>
<evidence type="ECO:0000256" key="9">
    <source>
        <dbReference type="ARBA" id="ARBA00022741"/>
    </source>
</evidence>
<dbReference type="AlphaFoldDB" id="A0A940S2V8"/>
<evidence type="ECO:0000256" key="1">
    <source>
        <dbReference type="ARBA" id="ARBA00004429"/>
    </source>
</evidence>
<dbReference type="SUPFAM" id="SSF52540">
    <property type="entry name" value="P-loop containing nucleoside triphosphate hydrolases"/>
    <property type="match status" value="1"/>
</dbReference>
<evidence type="ECO:0000256" key="17">
    <source>
        <dbReference type="SAM" id="MobiDB-lite"/>
    </source>
</evidence>
<evidence type="ECO:0000256" key="13">
    <source>
        <dbReference type="ARBA" id="ARBA00023136"/>
    </source>
</evidence>
<dbReference type="NCBIfam" id="TIGR01007">
    <property type="entry name" value="eps_fam"/>
    <property type="match status" value="1"/>
</dbReference>
<evidence type="ECO:0000259" key="19">
    <source>
        <dbReference type="Pfam" id="PF02706"/>
    </source>
</evidence>
<evidence type="ECO:0000256" key="11">
    <source>
        <dbReference type="ARBA" id="ARBA00022840"/>
    </source>
</evidence>
<feature type="transmembrane region" description="Helical" evidence="18">
    <location>
        <begin position="423"/>
        <end position="442"/>
    </location>
</feature>
<keyword evidence="6" id="KW-0997">Cell inner membrane</keyword>
<feature type="transmembrane region" description="Helical" evidence="18">
    <location>
        <begin position="38"/>
        <end position="59"/>
    </location>
</feature>
<feature type="coiled-coil region" evidence="16">
    <location>
        <begin position="346"/>
        <end position="380"/>
    </location>
</feature>
<evidence type="ECO:0000256" key="4">
    <source>
        <dbReference type="ARBA" id="ARBA00011903"/>
    </source>
</evidence>
<dbReference type="InterPro" id="IPR005702">
    <property type="entry name" value="Wzc-like_C"/>
</dbReference>
<dbReference type="Pfam" id="PF13614">
    <property type="entry name" value="AAA_31"/>
    <property type="match status" value="1"/>
</dbReference>
<feature type="region of interest" description="Disordered" evidence="17">
    <location>
        <begin position="1"/>
        <end position="20"/>
    </location>
</feature>
<feature type="domain" description="Polysaccharide chain length determinant N-terminal" evidence="19">
    <location>
        <begin position="27"/>
        <end position="115"/>
    </location>
</feature>
<comment type="similarity">
    <text evidence="2">Belongs to the CpsD/CapB family.</text>
</comment>
<feature type="domain" description="AAA" evidence="20">
    <location>
        <begin position="522"/>
        <end position="652"/>
    </location>
</feature>
<comment type="catalytic activity">
    <reaction evidence="15">
        <text>L-tyrosyl-[protein] + ATP = O-phospho-L-tyrosyl-[protein] + ADP + H(+)</text>
        <dbReference type="Rhea" id="RHEA:10596"/>
        <dbReference type="Rhea" id="RHEA-COMP:10136"/>
        <dbReference type="Rhea" id="RHEA-COMP:20101"/>
        <dbReference type="ChEBI" id="CHEBI:15378"/>
        <dbReference type="ChEBI" id="CHEBI:30616"/>
        <dbReference type="ChEBI" id="CHEBI:46858"/>
        <dbReference type="ChEBI" id="CHEBI:61978"/>
        <dbReference type="ChEBI" id="CHEBI:456216"/>
        <dbReference type="EC" id="2.7.10.2"/>
    </reaction>
</comment>
<sequence>MNYGRTMTRPGMPSGGDGEMQGNGELLNSLRLIWRMRWTVLAIAMIPLLLAAVYTYVLATPQYMARAQLALNIQSNEIIDVASLVSGASTESSAINTELEIIRSRQMIGAVVDELDLVNSPLFNLALRPPSWQEHVQLWIGELLGQEPPAPLPTSAVRERTINEVRRSVAAISRRGTYILEIQVTSYDRFLSAEVANTLADTYIREQIETKFESSEFAVDWLSERVSDLEGELFEKEEAVKDRRSVIELVDEEALNALVLRAKDLRSRVDRLAPAPPEANLPERLRDLRDAGDRAALTEALNDARLRRLLGKVENGDENAVATFDNLAGTLIEQRTRDLERDAMQRSALQGSLAEIEQRIEQQSRDLTELNQMQREAEATRVLYETFLSRLKEASLQIGFQRADSYVMEPALPGALVAPNPPLLLAMGLFLGLILGAGLVLMQQLMQQSARTASDLEQATGIMVLGQVPVLPIRRRPELINYLNDNPTSGPVEALRNLRTSILLADINNPPRIILSTSSVPGEGKTTQAIALAGVLSGIDKRVLLIGGDVRRRAIAEYFPGMKHTSLADVVTGRISLDEAVHHDDRLNVDVVTVGDQTVNPANLFSSDHFRAFLQAMREQYDFVVVDSPPILLVPDARILAQYADTVVVNVLWNRTPITQVKESIRQLSLVGVQPTGLVLSQVNTRKLARYSNDGAYGYYESYRDGTYN</sequence>
<evidence type="ECO:0000256" key="10">
    <source>
        <dbReference type="ARBA" id="ARBA00022777"/>
    </source>
</evidence>
<dbReference type="EMBL" id="JAGISH010000013">
    <property type="protein sequence ID" value="MBP0484476.1"/>
    <property type="molecule type" value="Genomic_DNA"/>
</dbReference>
<evidence type="ECO:0000256" key="7">
    <source>
        <dbReference type="ARBA" id="ARBA00022679"/>
    </source>
</evidence>
<dbReference type="CDD" id="cd05387">
    <property type="entry name" value="BY-kinase"/>
    <property type="match status" value="1"/>
</dbReference>
<evidence type="ECO:0000256" key="14">
    <source>
        <dbReference type="ARBA" id="ARBA00023137"/>
    </source>
</evidence>
<organism evidence="21 22">
    <name type="scientific">Sagittula salina</name>
    <dbReference type="NCBI Taxonomy" id="2820268"/>
    <lineage>
        <taxon>Bacteria</taxon>
        <taxon>Pseudomonadati</taxon>
        <taxon>Pseudomonadota</taxon>
        <taxon>Alphaproteobacteria</taxon>
        <taxon>Rhodobacterales</taxon>
        <taxon>Roseobacteraceae</taxon>
        <taxon>Sagittula</taxon>
    </lineage>
</organism>
<reference evidence="21" key="1">
    <citation type="submission" date="2021-03" db="EMBL/GenBank/DDBJ databases">
        <title>Sagittula salina sp. nov. strain M10.9X isolated from the marine waste.</title>
        <authorList>
            <person name="Satari L."/>
            <person name="Molina-Menor E."/>
            <person name="Vidal-Verdu A."/>
            <person name="Pascual J."/>
            <person name="Pereto J."/>
            <person name="Porcar M."/>
        </authorList>
    </citation>
    <scope>NUCLEOTIDE SEQUENCE</scope>
    <source>
        <strain evidence="21">M10.9X</strain>
    </source>
</reference>
<dbReference type="GO" id="GO:0004715">
    <property type="term" value="F:non-membrane spanning protein tyrosine kinase activity"/>
    <property type="evidence" value="ECO:0007669"/>
    <property type="project" value="UniProtKB-EC"/>
</dbReference>
<proteinExistence type="inferred from homology"/>
<evidence type="ECO:0000256" key="5">
    <source>
        <dbReference type="ARBA" id="ARBA00022475"/>
    </source>
</evidence>
<evidence type="ECO:0000256" key="18">
    <source>
        <dbReference type="SAM" id="Phobius"/>
    </source>
</evidence>
<keyword evidence="13 18" id="KW-0472">Membrane</keyword>
<dbReference type="PANTHER" id="PTHR32309:SF13">
    <property type="entry name" value="FERRIC ENTEROBACTIN TRANSPORT PROTEIN FEPE"/>
    <property type="match status" value="1"/>
</dbReference>
<evidence type="ECO:0000256" key="2">
    <source>
        <dbReference type="ARBA" id="ARBA00007316"/>
    </source>
</evidence>
<dbReference type="InterPro" id="IPR003856">
    <property type="entry name" value="LPS_length_determ_N"/>
</dbReference>
<keyword evidence="9" id="KW-0547">Nucleotide-binding</keyword>
<evidence type="ECO:0000256" key="12">
    <source>
        <dbReference type="ARBA" id="ARBA00022989"/>
    </source>
</evidence>